<proteinExistence type="predicted"/>
<keyword evidence="2" id="KW-0812">Transmembrane</keyword>
<feature type="region of interest" description="Disordered" evidence="1">
    <location>
        <begin position="112"/>
        <end position="132"/>
    </location>
</feature>
<evidence type="ECO:0000256" key="1">
    <source>
        <dbReference type="SAM" id="MobiDB-lite"/>
    </source>
</evidence>
<reference evidence="3 4" key="1">
    <citation type="submission" date="2019-03" db="EMBL/GenBank/DDBJ databases">
        <title>Draft Genome Sequence of Massilia arenosa sp. nov., a Novel Massilia Species Isolated from a Sandy-loam Maize Soil.</title>
        <authorList>
            <person name="Raths R."/>
            <person name="Peta V."/>
            <person name="Bucking H."/>
        </authorList>
    </citation>
    <scope>NUCLEOTIDE SEQUENCE [LARGE SCALE GENOMIC DNA]</scope>
    <source>
        <strain evidence="3 4">MC02</strain>
    </source>
</reference>
<keyword evidence="4" id="KW-1185">Reference proteome</keyword>
<sequence length="132" mass="14557">MRTLMVCLAVAILGCLSVALGSIWESQVHPMKATVGFVGASYSGHLSRSWQGDMVLWQDDGTALHFADGAAEFVRYDRQSEQVSMVRAWRSWVPLVLYGIVAGAVLCRKERGKGRKRKQELSGGTRRSPTDT</sequence>
<keyword evidence="2" id="KW-0472">Membrane</keyword>
<accession>A0A4Y9RZY0</accession>
<evidence type="ECO:0000313" key="3">
    <source>
        <dbReference type="EMBL" id="TFW13336.1"/>
    </source>
</evidence>
<dbReference type="AlphaFoldDB" id="A0A4Y9RZY0"/>
<keyword evidence="2" id="KW-1133">Transmembrane helix</keyword>
<organism evidence="3 4">
    <name type="scientific">Zemynaea arenosa</name>
    <dbReference type="NCBI Taxonomy" id="2561931"/>
    <lineage>
        <taxon>Bacteria</taxon>
        <taxon>Pseudomonadati</taxon>
        <taxon>Pseudomonadota</taxon>
        <taxon>Betaproteobacteria</taxon>
        <taxon>Burkholderiales</taxon>
        <taxon>Oxalobacteraceae</taxon>
        <taxon>Telluria group</taxon>
        <taxon>Zemynaea</taxon>
    </lineage>
</organism>
<evidence type="ECO:0000313" key="4">
    <source>
        <dbReference type="Proteomes" id="UP000298438"/>
    </source>
</evidence>
<dbReference type="Proteomes" id="UP000298438">
    <property type="component" value="Unassembled WGS sequence"/>
</dbReference>
<comment type="caution">
    <text evidence="3">The sequence shown here is derived from an EMBL/GenBank/DDBJ whole genome shotgun (WGS) entry which is preliminary data.</text>
</comment>
<gene>
    <name evidence="3" type="ORF">E4L96_19740</name>
</gene>
<name>A0A4Y9RZY0_9BURK</name>
<dbReference type="PROSITE" id="PS51257">
    <property type="entry name" value="PROKAR_LIPOPROTEIN"/>
    <property type="match status" value="1"/>
</dbReference>
<dbReference type="RefSeq" id="WP_135208929.1">
    <property type="nucleotide sequence ID" value="NZ_SPVF01000252.1"/>
</dbReference>
<evidence type="ECO:0000256" key="2">
    <source>
        <dbReference type="SAM" id="Phobius"/>
    </source>
</evidence>
<protein>
    <submittedName>
        <fullName evidence="3">Uncharacterized protein</fullName>
    </submittedName>
</protein>
<feature type="transmembrane region" description="Helical" evidence="2">
    <location>
        <begin position="89"/>
        <end position="107"/>
    </location>
</feature>
<dbReference type="EMBL" id="SPVF01000252">
    <property type="protein sequence ID" value="TFW13336.1"/>
    <property type="molecule type" value="Genomic_DNA"/>
</dbReference>